<protein>
    <submittedName>
        <fullName evidence="1">Uncharacterized protein</fullName>
    </submittedName>
</protein>
<gene>
    <name evidence="1" type="ORF">DW250_10350</name>
</gene>
<reference evidence="1 2" key="1">
    <citation type="submission" date="2018-08" db="EMBL/GenBank/DDBJ databases">
        <title>A genome reference for cultivated species of the human gut microbiota.</title>
        <authorList>
            <person name="Zou Y."/>
            <person name="Xue W."/>
            <person name="Luo G."/>
        </authorList>
    </citation>
    <scope>NUCLEOTIDE SEQUENCE [LARGE SCALE GENOMIC DNA]</scope>
    <source>
        <strain evidence="1 2">AM22-1</strain>
    </source>
</reference>
<proteinExistence type="predicted"/>
<sequence>MVITLFLILKTGTQNWTPYFLDQLSWLATNYLFAPTLYKLNPDPFSEFTKFLKTPKLDHYCRMNVYEYVGFYVEKNPALKEQATAWVKDMLVFYDDRLETADCCDGYVVAAAIDLACSLGAKDLIPIINKLLCTYLVDFCDCGLTEEVVEGLHRGELLRQEYALDLYERYHRLEEDSNR</sequence>
<evidence type="ECO:0000313" key="2">
    <source>
        <dbReference type="Proteomes" id="UP000286501"/>
    </source>
</evidence>
<dbReference type="EMBL" id="QRIN01000042">
    <property type="protein sequence ID" value="RHG64661.1"/>
    <property type="molecule type" value="Genomic_DNA"/>
</dbReference>
<name>A0A3E5DT08_9BACT</name>
<accession>A0A3E5DT08</accession>
<comment type="caution">
    <text evidence="1">The sequence shown here is derived from an EMBL/GenBank/DDBJ whole genome shotgun (WGS) entry which is preliminary data.</text>
</comment>
<evidence type="ECO:0000313" key="1">
    <source>
        <dbReference type="EMBL" id="RHG64661.1"/>
    </source>
</evidence>
<dbReference type="AlphaFoldDB" id="A0A3E5DT08"/>
<dbReference type="Proteomes" id="UP000286501">
    <property type="component" value="Unassembled WGS sequence"/>
</dbReference>
<organism evidence="1 2">
    <name type="scientific">Segatella copri</name>
    <dbReference type="NCBI Taxonomy" id="165179"/>
    <lineage>
        <taxon>Bacteria</taxon>
        <taxon>Pseudomonadati</taxon>
        <taxon>Bacteroidota</taxon>
        <taxon>Bacteroidia</taxon>
        <taxon>Bacteroidales</taxon>
        <taxon>Prevotellaceae</taxon>
        <taxon>Segatella</taxon>
    </lineage>
</organism>